<protein>
    <submittedName>
        <fullName evidence="2">Calcium-dependent secretion activator 2</fullName>
    </submittedName>
</protein>
<evidence type="ECO:0000256" key="1">
    <source>
        <dbReference type="SAM" id="MobiDB-lite"/>
    </source>
</evidence>
<dbReference type="EMBL" id="SRLO01001124">
    <property type="protein sequence ID" value="TNN41243.1"/>
    <property type="molecule type" value="Genomic_DNA"/>
</dbReference>
<evidence type="ECO:0000313" key="2">
    <source>
        <dbReference type="EMBL" id="TNN41243.1"/>
    </source>
</evidence>
<keyword evidence="3" id="KW-1185">Reference proteome</keyword>
<reference evidence="2 3" key="1">
    <citation type="submission" date="2019-03" db="EMBL/GenBank/DDBJ databases">
        <title>First draft genome of Liparis tanakae, snailfish: a comprehensive survey of snailfish specific genes.</title>
        <authorList>
            <person name="Kim W."/>
            <person name="Song I."/>
            <person name="Jeong J.-H."/>
            <person name="Kim D."/>
            <person name="Kim S."/>
            <person name="Ryu S."/>
            <person name="Song J.Y."/>
            <person name="Lee S.K."/>
        </authorList>
    </citation>
    <scope>NUCLEOTIDE SEQUENCE [LARGE SCALE GENOMIC DNA]</scope>
    <source>
        <tissue evidence="2">Muscle</tissue>
    </source>
</reference>
<organism evidence="2 3">
    <name type="scientific">Liparis tanakae</name>
    <name type="common">Tanaka's snailfish</name>
    <dbReference type="NCBI Taxonomy" id="230148"/>
    <lineage>
        <taxon>Eukaryota</taxon>
        <taxon>Metazoa</taxon>
        <taxon>Chordata</taxon>
        <taxon>Craniata</taxon>
        <taxon>Vertebrata</taxon>
        <taxon>Euteleostomi</taxon>
        <taxon>Actinopterygii</taxon>
        <taxon>Neopterygii</taxon>
        <taxon>Teleostei</taxon>
        <taxon>Neoteleostei</taxon>
        <taxon>Acanthomorphata</taxon>
        <taxon>Eupercaria</taxon>
        <taxon>Perciformes</taxon>
        <taxon>Cottioidei</taxon>
        <taxon>Cottales</taxon>
        <taxon>Liparidae</taxon>
        <taxon>Liparis</taxon>
    </lineage>
</organism>
<dbReference type="AlphaFoldDB" id="A0A4Z2FKG2"/>
<evidence type="ECO:0000313" key="3">
    <source>
        <dbReference type="Proteomes" id="UP000314294"/>
    </source>
</evidence>
<feature type="region of interest" description="Disordered" evidence="1">
    <location>
        <begin position="169"/>
        <end position="193"/>
    </location>
</feature>
<accession>A0A4Z2FKG2</accession>
<dbReference type="Proteomes" id="UP000314294">
    <property type="component" value="Unassembled WGS sequence"/>
</dbReference>
<gene>
    <name evidence="2" type="primary">CADPS2_1</name>
    <name evidence="2" type="ORF">EYF80_048599</name>
</gene>
<name>A0A4Z2FKG2_9TELE</name>
<proteinExistence type="predicted"/>
<comment type="caution">
    <text evidence="2">The sequence shown here is derived from an EMBL/GenBank/DDBJ whole genome shotgun (WGS) entry which is preliminary data.</text>
</comment>
<feature type="region of interest" description="Disordered" evidence="1">
    <location>
        <begin position="75"/>
        <end position="99"/>
    </location>
</feature>
<sequence>MMLIPDGMGTVTVEEKENFEDIRGRLMSLLENQITHFRCGARVRAAEKTSLHLRAAIQPPPPPRERFVRRCESGRPETLSNTRLNGPAPLSVPEPGSLDPSRLRGASIWPRGGGGVRAECVWGAISGSHYDSPQQEANAVGIKADWFSTFRLRLKGVGSGGLEVTQHRAAISPQVKSDGAASTASPLADRTGP</sequence>